<evidence type="ECO:0000256" key="1">
    <source>
        <dbReference type="SAM" id="MobiDB-lite"/>
    </source>
</evidence>
<dbReference type="PANTHER" id="PTHR12083:SF9">
    <property type="entry name" value="BIFUNCTIONAL POLYNUCLEOTIDE PHOSPHATASE_KINASE"/>
    <property type="match status" value="1"/>
</dbReference>
<evidence type="ECO:0000313" key="2">
    <source>
        <dbReference type="EMBL" id="WOO82042.1"/>
    </source>
</evidence>
<keyword evidence="3" id="KW-1185">Reference proteome</keyword>
<name>A0AAF0Y8U2_9TREE</name>
<organism evidence="2 3">
    <name type="scientific">Vanrija pseudolonga</name>
    <dbReference type="NCBI Taxonomy" id="143232"/>
    <lineage>
        <taxon>Eukaryota</taxon>
        <taxon>Fungi</taxon>
        <taxon>Dikarya</taxon>
        <taxon>Basidiomycota</taxon>
        <taxon>Agaricomycotina</taxon>
        <taxon>Tremellomycetes</taxon>
        <taxon>Trichosporonales</taxon>
        <taxon>Trichosporonaceae</taxon>
        <taxon>Vanrija</taxon>
    </lineage>
</organism>
<dbReference type="NCBIfam" id="TIGR01662">
    <property type="entry name" value="HAD-SF-IIIA"/>
    <property type="match status" value="1"/>
</dbReference>
<accession>A0AAF0Y8U2</accession>
<dbReference type="GO" id="GO:0003690">
    <property type="term" value="F:double-stranded DNA binding"/>
    <property type="evidence" value="ECO:0007669"/>
    <property type="project" value="TreeGrafter"/>
</dbReference>
<dbReference type="SUPFAM" id="SSF52540">
    <property type="entry name" value="P-loop containing nucleoside triphosphate hydrolases"/>
    <property type="match status" value="1"/>
</dbReference>
<dbReference type="Gene3D" id="3.40.50.300">
    <property type="entry name" value="P-loop containing nucleotide triphosphate hydrolases"/>
    <property type="match status" value="1"/>
</dbReference>
<dbReference type="InterPro" id="IPR027417">
    <property type="entry name" value="P-loop_NTPase"/>
</dbReference>
<feature type="region of interest" description="Disordered" evidence="1">
    <location>
        <begin position="224"/>
        <end position="243"/>
    </location>
</feature>
<dbReference type="NCBIfam" id="TIGR01664">
    <property type="entry name" value="DNA-3'-Pase"/>
    <property type="match status" value="1"/>
</dbReference>
<feature type="region of interest" description="Disordered" evidence="1">
    <location>
        <begin position="1"/>
        <end position="37"/>
    </location>
</feature>
<dbReference type="RefSeq" id="XP_062628074.1">
    <property type="nucleotide sequence ID" value="XM_062772090.1"/>
</dbReference>
<dbReference type="GO" id="GO:0046404">
    <property type="term" value="F:ATP-dependent polydeoxyribonucleotide 5'-hydroxyl-kinase activity"/>
    <property type="evidence" value="ECO:0007669"/>
    <property type="project" value="TreeGrafter"/>
</dbReference>
<dbReference type="Gene3D" id="3.40.50.1000">
    <property type="entry name" value="HAD superfamily/HAD-like"/>
    <property type="match status" value="1"/>
</dbReference>
<dbReference type="GeneID" id="87808773"/>
<reference evidence="2" key="1">
    <citation type="submission" date="2023-10" db="EMBL/GenBank/DDBJ databases">
        <authorList>
            <person name="Noh H."/>
        </authorList>
    </citation>
    <scope>NUCLEOTIDE SEQUENCE</scope>
    <source>
        <strain evidence="2">DUCC4014</strain>
    </source>
</reference>
<dbReference type="Proteomes" id="UP000827549">
    <property type="component" value="Chromosome 4"/>
</dbReference>
<dbReference type="Pfam" id="PF13671">
    <property type="entry name" value="AAA_33"/>
    <property type="match status" value="1"/>
</dbReference>
<proteinExistence type="predicted"/>
<dbReference type="FunFam" id="3.40.50.300:FF:000737">
    <property type="entry name" value="Bifunctional polynucleotide phosphatase/kinase"/>
    <property type="match status" value="1"/>
</dbReference>
<dbReference type="InterPro" id="IPR013954">
    <property type="entry name" value="PNK3P"/>
</dbReference>
<dbReference type="InterPro" id="IPR006551">
    <property type="entry name" value="Polynucleotide_phosphatase"/>
</dbReference>
<protein>
    <submittedName>
        <fullName evidence="2">Bifunctional polynucleotide phosphatase/kinase</fullName>
    </submittedName>
</protein>
<dbReference type="EMBL" id="CP086717">
    <property type="protein sequence ID" value="WOO82042.1"/>
    <property type="molecule type" value="Genomic_DNA"/>
</dbReference>
<dbReference type="PANTHER" id="PTHR12083">
    <property type="entry name" value="BIFUNCTIONAL POLYNUCLEOTIDE PHOSPHATASE/KINASE"/>
    <property type="match status" value="1"/>
</dbReference>
<gene>
    <name evidence="2" type="primary">pnk1</name>
    <name evidence="2" type="ORF">LOC62_04G005544</name>
</gene>
<dbReference type="GO" id="GO:0046403">
    <property type="term" value="F:polynucleotide 3'-phosphatase activity"/>
    <property type="evidence" value="ECO:0007669"/>
    <property type="project" value="TreeGrafter"/>
</dbReference>
<dbReference type="InterPro" id="IPR006549">
    <property type="entry name" value="HAD-SF_hydro_IIIA"/>
</dbReference>
<dbReference type="SUPFAM" id="SSF56784">
    <property type="entry name" value="HAD-like"/>
    <property type="match status" value="1"/>
</dbReference>
<sequence length="416" mass="46895">MREVKRSSSGSAPPAKKVHSFFTQPAGGSGAGPSRGTFDKDASASLVHYHYLDPLGDTPPTAPVELVLYDLDGTLIKPSSGAKFPKDRNDWMWWNPIVPKHIKDEIKSGKHVIVLSNQGHKAPKIRNEWRAKLPLISAKLGDLPFRVLGALEKDIYRKPNTGMFDFVAKLYKDRGWEIDMDKVVYVGDAAGRKRDHNNTDLTMALNAGIKFYTPEEHFLGETKAYPHPPDSFRPSNSPALQDNLPPVVPSNTPIARDKMEIVVFTGIPASGKTSFYRRHFTSYEHINQDTLRTRDACVRAARKKLEEGKSVVVDNTNRNKATRAVYVALAKEQGVPIRLFHFTTPPELAKHNNVYRALHAPADEPKRELLPALAFGSYTADFELPKLNEGFEEIRTVNFVWEGDEEQRKLWDRYLQ</sequence>
<evidence type="ECO:0000313" key="3">
    <source>
        <dbReference type="Proteomes" id="UP000827549"/>
    </source>
</evidence>
<dbReference type="GO" id="GO:0006281">
    <property type="term" value="P:DNA repair"/>
    <property type="evidence" value="ECO:0007669"/>
    <property type="project" value="TreeGrafter"/>
</dbReference>
<dbReference type="AlphaFoldDB" id="A0AAF0Y8U2"/>
<dbReference type="InterPro" id="IPR023214">
    <property type="entry name" value="HAD_sf"/>
</dbReference>
<dbReference type="InterPro" id="IPR036412">
    <property type="entry name" value="HAD-like_sf"/>
</dbReference>
<dbReference type="Pfam" id="PF08645">
    <property type="entry name" value="PNK3P"/>
    <property type="match status" value="1"/>
</dbReference>